<gene>
    <name evidence="8" type="ORF">GBAR_LOCUS14055</name>
</gene>
<dbReference type="InterPro" id="IPR036188">
    <property type="entry name" value="FAD/NAD-bd_sf"/>
</dbReference>
<comment type="caution">
    <text evidence="8">The sequence shown here is derived from an EMBL/GenBank/DDBJ whole genome shotgun (WGS) entry which is preliminary data.</text>
</comment>
<keyword evidence="5" id="KW-1015">Disulfide bond</keyword>
<proteinExistence type="inferred from homology"/>
<sequence length="312" mass="33058">MAAQDYDVAIVGGGPAGLTAGIYCSRYGLRTVIIEKMMGGAQVINTERIENYPGLPNGIPGAEFGPMLQDHAMKAGASVKLAEASRVGLSGDHRTVSTDDGDILAKAVIIAAGSSLRKLGIPGEDGYTGNGVSHCATCDGPLFSGTVVGVVGGGDTAADEALTLTKYVERVILFHRRDRLRAQQVLQDRVRTNTKIETVWNTEVRQIVGTNTVTSVQVRNVVTRLDNEVDLAGLFIYIGLEPNSAMVREVVRVDRAGHIEVDAWMQTSRQGIFAAGDIRQGSAAQLITSAGDGATAAIAAHRYIAGVQWARR</sequence>
<dbReference type="PRINTS" id="PR00368">
    <property type="entry name" value="FADPNR"/>
</dbReference>
<dbReference type="PRINTS" id="PR00469">
    <property type="entry name" value="PNDRDTASEII"/>
</dbReference>
<comment type="similarity">
    <text evidence="1">Belongs to the class-II pyridine nucleotide-disulfide oxidoreductase family.</text>
</comment>
<dbReference type="Gene3D" id="3.50.50.60">
    <property type="entry name" value="FAD/NAD(P)-binding domain"/>
    <property type="match status" value="2"/>
</dbReference>
<keyword evidence="2" id="KW-0285">Flavoprotein</keyword>
<name>A0AA35S651_GEOBA</name>
<keyword evidence="4" id="KW-0560">Oxidoreductase</keyword>
<dbReference type="PROSITE" id="PS00573">
    <property type="entry name" value="PYRIDINE_REDOX_2"/>
    <property type="match status" value="1"/>
</dbReference>
<evidence type="ECO:0000313" key="9">
    <source>
        <dbReference type="Proteomes" id="UP001174909"/>
    </source>
</evidence>
<dbReference type="EMBL" id="CASHTH010002056">
    <property type="protein sequence ID" value="CAI8024170.1"/>
    <property type="molecule type" value="Genomic_DNA"/>
</dbReference>
<keyword evidence="3" id="KW-0274">FAD</keyword>
<dbReference type="AlphaFoldDB" id="A0AA35S651"/>
<evidence type="ECO:0000256" key="1">
    <source>
        <dbReference type="ARBA" id="ARBA00009333"/>
    </source>
</evidence>
<evidence type="ECO:0000256" key="3">
    <source>
        <dbReference type="ARBA" id="ARBA00022827"/>
    </source>
</evidence>
<accession>A0AA35S651</accession>
<dbReference type="PANTHER" id="PTHR48105">
    <property type="entry name" value="THIOREDOXIN REDUCTASE 1-RELATED-RELATED"/>
    <property type="match status" value="1"/>
</dbReference>
<feature type="domain" description="FAD/NAD(P)-binding" evidence="7">
    <location>
        <begin position="6"/>
        <end position="289"/>
    </location>
</feature>
<dbReference type="InterPro" id="IPR050097">
    <property type="entry name" value="Ferredoxin-NADP_redctase_2"/>
</dbReference>
<evidence type="ECO:0000259" key="7">
    <source>
        <dbReference type="Pfam" id="PF07992"/>
    </source>
</evidence>
<evidence type="ECO:0000256" key="2">
    <source>
        <dbReference type="ARBA" id="ARBA00022630"/>
    </source>
</evidence>
<dbReference type="GO" id="GO:0097237">
    <property type="term" value="P:cellular response to toxic substance"/>
    <property type="evidence" value="ECO:0007669"/>
    <property type="project" value="UniProtKB-ARBA"/>
</dbReference>
<reference evidence="8" key="1">
    <citation type="submission" date="2023-03" db="EMBL/GenBank/DDBJ databases">
        <authorList>
            <person name="Steffen K."/>
            <person name="Cardenas P."/>
        </authorList>
    </citation>
    <scope>NUCLEOTIDE SEQUENCE</scope>
</reference>
<protein>
    <submittedName>
        <fullName evidence="8">Thioredoxin reductase</fullName>
    </submittedName>
</protein>
<dbReference type="SUPFAM" id="SSF51905">
    <property type="entry name" value="FAD/NAD(P)-binding domain"/>
    <property type="match status" value="1"/>
</dbReference>
<dbReference type="GO" id="GO:0016668">
    <property type="term" value="F:oxidoreductase activity, acting on a sulfur group of donors, NAD(P) as acceptor"/>
    <property type="evidence" value="ECO:0007669"/>
    <property type="project" value="UniProtKB-ARBA"/>
</dbReference>
<organism evidence="8 9">
    <name type="scientific">Geodia barretti</name>
    <name type="common">Barrett's horny sponge</name>
    <dbReference type="NCBI Taxonomy" id="519541"/>
    <lineage>
        <taxon>Eukaryota</taxon>
        <taxon>Metazoa</taxon>
        <taxon>Porifera</taxon>
        <taxon>Demospongiae</taxon>
        <taxon>Heteroscleromorpha</taxon>
        <taxon>Tetractinellida</taxon>
        <taxon>Astrophorina</taxon>
        <taxon>Geodiidae</taxon>
        <taxon>Geodia</taxon>
    </lineage>
</organism>
<dbReference type="InterPro" id="IPR023753">
    <property type="entry name" value="FAD/NAD-binding_dom"/>
</dbReference>
<keyword evidence="6" id="KW-0676">Redox-active center</keyword>
<evidence type="ECO:0000256" key="5">
    <source>
        <dbReference type="ARBA" id="ARBA00023157"/>
    </source>
</evidence>
<keyword evidence="9" id="KW-1185">Reference proteome</keyword>
<dbReference type="InterPro" id="IPR008255">
    <property type="entry name" value="Pyr_nucl-diS_OxRdtase_2_AS"/>
</dbReference>
<evidence type="ECO:0000256" key="6">
    <source>
        <dbReference type="ARBA" id="ARBA00023284"/>
    </source>
</evidence>
<evidence type="ECO:0000313" key="8">
    <source>
        <dbReference type="EMBL" id="CAI8024170.1"/>
    </source>
</evidence>
<dbReference type="Pfam" id="PF07992">
    <property type="entry name" value="Pyr_redox_2"/>
    <property type="match status" value="1"/>
</dbReference>
<evidence type="ECO:0000256" key="4">
    <source>
        <dbReference type="ARBA" id="ARBA00023002"/>
    </source>
</evidence>
<dbReference type="Proteomes" id="UP001174909">
    <property type="component" value="Unassembled WGS sequence"/>
</dbReference>